<dbReference type="Pfam" id="PF20611">
    <property type="entry name" value="DUF6801"/>
    <property type="match status" value="1"/>
</dbReference>
<dbReference type="InterPro" id="IPR046542">
    <property type="entry name" value="DUF6801"/>
</dbReference>
<feature type="region of interest" description="Disordered" evidence="1">
    <location>
        <begin position="178"/>
        <end position="361"/>
    </location>
</feature>
<organism evidence="3 4">
    <name type="scientific">Actinokineospora alba</name>
    <dbReference type="NCBI Taxonomy" id="504798"/>
    <lineage>
        <taxon>Bacteria</taxon>
        <taxon>Bacillati</taxon>
        <taxon>Actinomycetota</taxon>
        <taxon>Actinomycetes</taxon>
        <taxon>Pseudonocardiales</taxon>
        <taxon>Pseudonocardiaceae</taxon>
        <taxon>Actinokineospora</taxon>
    </lineage>
</organism>
<evidence type="ECO:0000313" key="3">
    <source>
        <dbReference type="EMBL" id="SDP69360.1"/>
    </source>
</evidence>
<dbReference type="Proteomes" id="UP000199651">
    <property type="component" value="Unassembled WGS sequence"/>
</dbReference>
<dbReference type="EMBL" id="FNJB01000012">
    <property type="protein sequence ID" value="SDP69360.1"/>
    <property type="molecule type" value="Genomic_DNA"/>
</dbReference>
<feature type="domain" description="DUF6801" evidence="2">
    <location>
        <begin position="43"/>
        <end position="199"/>
    </location>
</feature>
<protein>
    <recommendedName>
        <fullName evidence="2">DUF6801 domain-containing protein</fullName>
    </recommendedName>
</protein>
<proteinExistence type="predicted"/>
<evidence type="ECO:0000256" key="1">
    <source>
        <dbReference type="SAM" id="MobiDB-lite"/>
    </source>
</evidence>
<reference evidence="4" key="1">
    <citation type="submission" date="2016-10" db="EMBL/GenBank/DDBJ databases">
        <authorList>
            <person name="Varghese N."/>
            <person name="Submissions S."/>
        </authorList>
    </citation>
    <scope>NUCLEOTIDE SEQUENCE [LARGE SCALE GENOMIC DNA]</scope>
    <source>
        <strain evidence="4">IBRC-M 10655</strain>
    </source>
</reference>
<dbReference type="AlphaFoldDB" id="A0A1H0UT67"/>
<dbReference type="RefSeq" id="WP_228770189.1">
    <property type="nucleotide sequence ID" value="NZ_FNJB01000012.1"/>
</dbReference>
<evidence type="ECO:0000259" key="2">
    <source>
        <dbReference type="Pfam" id="PF20611"/>
    </source>
</evidence>
<dbReference type="STRING" id="504798.SAMN05421871_107355"/>
<name>A0A1H0UT67_9PSEU</name>
<keyword evidence="4" id="KW-1185">Reference proteome</keyword>
<accession>A0A1H0UT67</accession>
<dbReference type="PANTHER" id="PTHR36910">
    <property type="match status" value="1"/>
</dbReference>
<evidence type="ECO:0000313" key="4">
    <source>
        <dbReference type="Proteomes" id="UP000199651"/>
    </source>
</evidence>
<dbReference type="PANTHER" id="PTHR36910:SF3">
    <property type="match status" value="1"/>
</dbReference>
<sequence>MTQRKLKPRRLAAVLAGLTVTGLVTTSLFVSAGGAAAAELDLNYGCTFPLIDVQPVKVHINASIPDTITVGVPTGEFTIEALSTLNEDTTTGLKLVKVATIEGSAISTAHITAPGFDTDLDVPVTVEKTAVPASGGFTVRATGKTPSLKFPQAGPIKITVHDLMLNITARKADGTLASIPPSNPFEAPCVQDPGQNNVLKEGQILPKPTTEPTTPTTTEPTTTQPTTTEPTTTEPTTTEPTTTEPTTTEPTTTEPTTTEPTTTQPTTTEPTTTEPTTTEPTTTQPTTTEPTTTEPTTTEPTTTQPTTTEPTTTEPTTTEPTTTEPTTTQPTTTEPTTTQPTTTQPTTTEPTTTQPTTTKPPTDVIEISYTVKGKTYIKKLNASAVIGPGRLDAKVKLAEGTFAGDLSLPSTKINFALFGFLPAQASVKIVPAGQVTGTIAADGSVKSNVAVDLLLVDVKVFGLPIVGGSSCKSSTSVALASNPGFNPATGGTLSGTYDIRPFANCGMFTSVINSLTAGPGNKIEIALTKK</sequence>
<gene>
    <name evidence="3" type="ORF">SAMN05192558_11249</name>
</gene>
<feature type="compositionally biased region" description="Low complexity" evidence="1">
    <location>
        <begin position="206"/>
        <end position="361"/>
    </location>
</feature>